<keyword evidence="2" id="KW-0444">Lipid biosynthesis</keyword>
<comment type="similarity">
    <text evidence="1">Belongs to the acyl-ACP thioesterase family.</text>
</comment>
<name>A0A1D3UEN0_TANFO</name>
<feature type="domain" description="Acyl-ACP thioesterase-like C-terminal" evidence="9">
    <location>
        <begin position="160"/>
        <end position="249"/>
    </location>
</feature>
<evidence type="ECO:0000259" key="9">
    <source>
        <dbReference type="Pfam" id="PF20791"/>
    </source>
</evidence>
<dbReference type="Pfam" id="PF20791">
    <property type="entry name" value="Acyl-ACP_TE_C"/>
    <property type="match status" value="1"/>
</dbReference>
<evidence type="ECO:0000256" key="6">
    <source>
        <dbReference type="ARBA" id="ARBA00023098"/>
    </source>
</evidence>
<evidence type="ECO:0000256" key="4">
    <source>
        <dbReference type="ARBA" id="ARBA00022832"/>
    </source>
</evidence>
<evidence type="ECO:0000256" key="5">
    <source>
        <dbReference type="ARBA" id="ARBA00022946"/>
    </source>
</evidence>
<evidence type="ECO:0000256" key="3">
    <source>
        <dbReference type="ARBA" id="ARBA00022801"/>
    </source>
</evidence>
<dbReference type="AlphaFoldDB" id="A0A1D3UEN0"/>
<dbReference type="PANTHER" id="PTHR31727">
    <property type="entry name" value="OLEOYL-ACYL CARRIER PROTEIN THIOESTERASE 1, CHLOROPLASTIC"/>
    <property type="match status" value="1"/>
</dbReference>
<keyword evidence="3" id="KW-0378">Hydrolase</keyword>
<dbReference type="GO" id="GO:0016297">
    <property type="term" value="F:fatty acyl-[ACP] hydrolase activity"/>
    <property type="evidence" value="ECO:0007669"/>
    <property type="project" value="InterPro"/>
</dbReference>
<organism evidence="10 11">
    <name type="scientific">Tannerella forsythia</name>
    <name type="common">Bacteroides forsythus</name>
    <dbReference type="NCBI Taxonomy" id="28112"/>
    <lineage>
        <taxon>Bacteria</taxon>
        <taxon>Pseudomonadati</taxon>
        <taxon>Bacteroidota</taxon>
        <taxon>Bacteroidia</taxon>
        <taxon>Bacteroidales</taxon>
        <taxon>Tannerellaceae</taxon>
        <taxon>Tannerella</taxon>
    </lineage>
</organism>
<dbReference type="PANTHER" id="PTHR31727:SF6">
    <property type="entry name" value="OLEOYL-ACYL CARRIER PROTEIN THIOESTERASE 1, CHLOROPLASTIC"/>
    <property type="match status" value="1"/>
</dbReference>
<accession>A0A1D3UEN0</accession>
<evidence type="ECO:0000256" key="1">
    <source>
        <dbReference type="ARBA" id="ARBA00006500"/>
    </source>
</evidence>
<evidence type="ECO:0000259" key="8">
    <source>
        <dbReference type="Pfam" id="PF01643"/>
    </source>
</evidence>
<keyword evidence="6" id="KW-0443">Lipid metabolism</keyword>
<evidence type="ECO:0000313" key="11">
    <source>
        <dbReference type="Proteomes" id="UP000182057"/>
    </source>
</evidence>
<proteinExistence type="inferred from homology"/>
<dbReference type="Proteomes" id="UP000182057">
    <property type="component" value="Unassembled WGS sequence"/>
</dbReference>
<dbReference type="InterPro" id="IPR002864">
    <property type="entry name" value="Acyl-ACP_thioesterase_NHD"/>
</dbReference>
<reference evidence="10 11" key="1">
    <citation type="submission" date="2016-09" db="EMBL/GenBank/DDBJ databases">
        <authorList>
            <person name="Capua I."/>
            <person name="De Benedictis P."/>
            <person name="Joannis T."/>
            <person name="Lombin L.H."/>
            <person name="Cattoli G."/>
        </authorList>
    </citation>
    <scope>NUCLEOTIDE SEQUENCE [LARGE SCALE GENOMIC DNA]</scope>
    <source>
        <strain evidence="10 11">UB20</strain>
    </source>
</reference>
<dbReference type="CDD" id="cd00586">
    <property type="entry name" value="4HBT"/>
    <property type="match status" value="1"/>
</dbReference>
<sequence length="250" mass="28463">MKKTEQPIGKVGTYAYQTEVYSLDFRGRLTIPTLGDYLLHAATCHAAERGYGYEDMEARNTAWVLSRLAIEISDEIRLSEPIRIMTWVERVERIFTYRCFEITTPAGETLGYARSVWAAIDKTTRRPVSLVETGLSDYLTLRPCPVSLSGKPAAAEQSPDAEAMSYTVKYSDLDINGHLNSIKYMEAMLDLFDIETYRTRSIARFEIAFLAEGRYGMRLDLYRRSLGDTRYATAICHEGKAVCRAEVEFR</sequence>
<dbReference type="RefSeq" id="WP_074449403.1">
    <property type="nucleotide sequence ID" value="NZ_FMMM01000019.1"/>
</dbReference>
<dbReference type="OrthoDB" id="9801517at2"/>
<keyword evidence="7" id="KW-0275">Fatty acid biosynthesis</keyword>
<feature type="domain" description="Acyl-ACP thioesterase N-terminal hotdog" evidence="8">
    <location>
        <begin position="13"/>
        <end position="132"/>
    </location>
</feature>
<evidence type="ECO:0000256" key="7">
    <source>
        <dbReference type="ARBA" id="ARBA00023160"/>
    </source>
</evidence>
<evidence type="ECO:0000313" key="10">
    <source>
        <dbReference type="EMBL" id="SCQ18614.1"/>
    </source>
</evidence>
<gene>
    <name evidence="10" type="ORF">TFUB20_00396</name>
</gene>
<dbReference type="InterPro" id="IPR029069">
    <property type="entry name" value="HotDog_dom_sf"/>
</dbReference>
<dbReference type="SUPFAM" id="SSF54637">
    <property type="entry name" value="Thioesterase/thiol ester dehydrase-isomerase"/>
    <property type="match status" value="2"/>
</dbReference>
<dbReference type="InterPro" id="IPR049427">
    <property type="entry name" value="Acyl-ACP_TE_C"/>
</dbReference>
<dbReference type="Gene3D" id="3.10.129.10">
    <property type="entry name" value="Hotdog Thioesterase"/>
    <property type="match status" value="2"/>
</dbReference>
<dbReference type="Pfam" id="PF01643">
    <property type="entry name" value="Acyl-ACP_TE"/>
    <property type="match status" value="1"/>
</dbReference>
<keyword evidence="4" id="KW-0276">Fatty acid metabolism</keyword>
<dbReference type="EMBL" id="FMMM01000019">
    <property type="protein sequence ID" value="SCQ18614.1"/>
    <property type="molecule type" value="Genomic_DNA"/>
</dbReference>
<evidence type="ECO:0000256" key="2">
    <source>
        <dbReference type="ARBA" id="ARBA00022516"/>
    </source>
</evidence>
<protein>
    <submittedName>
        <fullName evidence="10">Acyl-ACP thioesterase</fullName>
    </submittedName>
</protein>
<dbReference type="GO" id="GO:0000036">
    <property type="term" value="F:acyl carrier activity"/>
    <property type="evidence" value="ECO:0007669"/>
    <property type="project" value="TreeGrafter"/>
</dbReference>
<keyword evidence="5" id="KW-0809">Transit peptide</keyword>
<dbReference type="InterPro" id="IPR045023">
    <property type="entry name" value="FATA/B"/>
</dbReference>